<dbReference type="InterPro" id="IPR001119">
    <property type="entry name" value="SLH_dom"/>
</dbReference>
<gene>
    <name evidence="3" type="ORF">P4I72_08555</name>
</gene>
<feature type="domain" description="SLH" evidence="2">
    <location>
        <begin position="87"/>
        <end position="147"/>
    </location>
</feature>
<evidence type="ECO:0000313" key="4">
    <source>
        <dbReference type="Proteomes" id="UP001338137"/>
    </source>
</evidence>
<reference evidence="3 4" key="1">
    <citation type="submission" date="2023-03" db="EMBL/GenBank/DDBJ databases">
        <title>Bacillus Genome Sequencing.</title>
        <authorList>
            <person name="Dunlap C."/>
        </authorList>
    </citation>
    <scope>NUCLEOTIDE SEQUENCE [LARGE SCALE GENOMIC DNA]</scope>
    <source>
        <strain evidence="3 4">BD-533</strain>
    </source>
</reference>
<evidence type="ECO:0000259" key="2">
    <source>
        <dbReference type="PROSITE" id="PS51272"/>
    </source>
</evidence>
<organism evidence="3 4">
    <name type="scientific">Paenibacillus alba</name>
    <dbReference type="NCBI Taxonomy" id="1197127"/>
    <lineage>
        <taxon>Bacteria</taxon>
        <taxon>Bacillati</taxon>
        <taxon>Bacillota</taxon>
        <taxon>Bacilli</taxon>
        <taxon>Bacillales</taxon>
        <taxon>Paenibacillaceae</taxon>
        <taxon>Paenibacillus</taxon>
    </lineage>
</organism>
<protein>
    <submittedName>
        <fullName evidence="3">S-layer homology domain-containing protein</fullName>
    </submittedName>
</protein>
<accession>A0ABU6G1N2</accession>
<proteinExistence type="predicted"/>
<feature type="signal peptide" evidence="1">
    <location>
        <begin position="1"/>
        <end position="24"/>
    </location>
</feature>
<feature type="domain" description="SLH" evidence="2">
    <location>
        <begin position="149"/>
        <end position="212"/>
    </location>
</feature>
<keyword evidence="1" id="KW-0732">Signal</keyword>
<sequence length="302" mass="33366">MKKIATLTVTTLLASSLTFGTAFAFSDVEAGQAEAVKALQERGVVSGFDNEHFVPKGKISYAQTVQMIVKGLNLNLDTIRFIKQPLASDTYTNIPNDAWYADAFIIAHYNGLEIPKDVNPNATITREQFGDLLVRALEKKGNFPLIKMFIEIKDADQINVDYQGALQRLLLYKITKLDQDGKFNPKAEVTRGEAANWLYQATKVMDAHAQAPVPAEEISVKIDKVNDDVNKITLSRGDKPNPGYTIEITGIQFKDDGQAVITYTLHDPKPDMMYAEVITEAKAETYVSSKFKATAEPAAANK</sequence>
<dbReference type="Pfam" id="PF00395">
    <property type="entry name" value="SLH"/>
    <property type="match status" value="2"/>
</dbReference>
<comment type="caution">
    <text evidence="3">The sequence shown here is derived from an EMBL/GenBank/DDBJ whole genome shotgun (WGS) entry which is preliminary data.</text>
</comment>
<keyword evidence="4" id="KW-1185">Reference proteome</keyword>
<dbReference type="Pfam" id="PF14343">
    <property type="entry name" value="PrcB_C"/>
    <property type="match status" value="1"/>
</dbReference>
<feature type="domain" description="SLH" evidence="2">
    <location>
        <begin position="19"/>
        <end position="82"/>
    </location>
</feature>
<dbReference type="RefSeq" id="WP_326071543.1">
    <property type="nucleotide sequence ID" value="NZ_JARLKY010000018.1"/>
</dbReference>
<evidence type="ECO:0000256" key="1">
    <source>
        <dbReference type="SAM" id="SignalP"/>
    </source>
</evidence>
<name>A0ABU6G1N2_9BACL</name>
<dbReference type="InterPro" id="IPR025748">
    <property type="entry name" value="PrcB_C_dom"/>
</dbReference>
<dbReference type="EMBL" id="JARLKY010000018">
    <property type="protein sequence ID" value="MEC0227172.1"/>
    <property type="molecule type" value="Genomic_DNA"/>
</dbReference>
<feature type="chain" id="PRO_5046080185" evidence="1">
    <location>
        <begin position="25"/>
        <end position="302"/>
    </location>
</feature>
<evidence type="ECO:0000313" key="3">
    <source>
        <dbReference type="EMBL" id="MEC0227172.1"/>
    </source>
</evidence>
<dbReference type="PROSITE" id="PS51272">
    <property type="entry name" value="SLH"/>
    <property type="match status" value="3"/>
</dbReference>
<dbReference type="Proteomes" id="UP001338137">
    <property type="component" value="Unassembled WGS sequence"/>
</dbReference>